<evidence type="ECO:0000259" key="9">
    <source>
        <dbReference type="PROSITE" id="PS50928"/>
    </source>
</evidence>
<feature type="transmembrane region" description="Helical" evidence="8">
    <location>
        <begin position="12"/>
        <end position="34"/>
    </location>
</feature>
<evidence type="ECO:0000313" key="11">
    <source>
        <dbReference type="Proteomes" id="UP000029577"/>
    </source>
</evidence>
<keyword evidence="3" id="KW-1003">Cell membrane</keyword>
<feature type="transmembrane region" description="Helical" evidence="8">
    <location>
        <begin position="170"/>
        <end position="192"/>
    </location>
</feature>
<keyword evidence="7 8" id="KW-0472">Membrane</keyword>
<protein>
    <recommendedName>
        <fullName evidence="9">ABC transmembrane type-1 domain-containing protein</fullName>
    </recommendedName>
</protein>
<dbReference type="OrthoDB" id="8138334at2"/>
<dbReference type="Proteomes" id="UP000029577">
    <property type="component" value="Unassembled WGS sequence"/>
</dbReference>
<dbReference type="PANTHER" id="PTHR30151:SF20">
    <property type="entry name" value="ABC TRANSPORTER PERMEASE PROTEIN HI_0355-RELATED"/>
    <property type="match status" value="1"/>
</dbReference>
<dbReference type="Pfam" id="PF00528">
    <property type="entry name" value="BPD_transp_1"/>
    <property type="match status" value="1"/>
</dbReference>
<feature type="transmembrane region" description="Helical" evidence="8">
    <location>
        <begin position="99"/>
        <end position="121"/>
    </location>
</feature>
<dbReference type="GO" id="GO:0005886">
    <property type="term" value="C:plasma membrane"/>
    <property type="evidence" value="ECO:0007669"/>
    <property type="project" value="UniProtKB-SubCell"/>
</dbReference>
<dbReference type="PROSITE" id="PS50928">
    <property type="entry name" value="ABC_TM1"/>
    <property type="match status" value="1"/>
</dbReference>
<evidence type="ECO:0000256" key="4">
    <source>
        <dbReference type="ARBA" id="ARBA00022519"/>
    </source>
</evidence>
<evidence type="ECO:0000256" key="8">
    <source>
        <dbReference type="RuleBase" id="RU363032"/>
    </source>
</evidence>
<feature type="domain" description="ABC transmembrane type-1" evidence="9">
    <location>
        <begin position="61"/>
        <end position="242"/>
    </location>
</feature>
<reference evidence="10" key="1">
    <citation type="submission" date="2014-12" db="EMBL/GenBank/DDBJ databases">
        <title>The draft genome of the Tatumella morbirosei type strain, LMG23360T isolated from pineapple rot.</title>
        <authorList>
            <person name="Smits T.H."/>
            <person name="Palmer M."/>
            <person name="Venter S.N."/>
            <person name="Duffy B."/>
            <person name="Steenkamp E.T."/>
            <person name="Chan W.Y."/>
            <person name="Coutinho T.A."/>
            <person name="Coetzee M.P."/>
            <person name="De Maayer P."/>
        </authorList>
    </citation>
    <scope>NUCLEOTIDE SEQUENCE [LARGE SCALE GENOMIC DNA]</scope>
    <source>
        <strain evidence="10">LMG 23360</strain>
    </source>
</reference>
<keyword evidence="11" id="KW-1185">Reference proteome</keyword>
<dbReference type="STRING" id="642227.HA49_06615"/>
<dbReference type="InterPro" id="IPR000515">
    <property type="entry name" value="MetI-like"/>
</dbReference>
<keyword evidence="2 8" id="KW-0813">Transport</keyword>
<evidence type="ECO:0000256" key="7">
    <source>
        <dbReference type="ARBA" id="ARBA00023136"/>
    </source>
</evidence>
<evidence type="ECO:0000256" key="3">
    <source>
        <dbReference type="ARBA" id="ARBA00022475"/>
    </source>
</evidence>
<gene>
    <name evidence="10" type="ORF">HA49_06615</name>
</gene>
<name>A0A095TE16_9GAMM</name>
<dbReference type="InterPro" id="IPR035906">
    <property type="entry name" value="MetI-like_sf"/>
</dbReference>
<feature type="transmembrane region" description="Helical" evidence="8">
    <location>
        <begin position="127"/>
        <end position="149"/>
    </location>
</feature>
<evidence type="ECO:0000256" key="6">
    <source>
        <dbReference type="ARBA" id="ARBA00022989"/>
    </source>
</evidence>
<sequence length="263" mass="28511">MNNTQQHPWRAVLVWLISLVMIIVLWQLVIWVSGLPQYVIPSPLTAFRTLVENGQRLQLLTWQTLSETAMGYLLGAVAGFVLALLMGQIPLVQRLVMPALIVSQAVPIVAIAAPLVIIFGFGLLPKLIIVAWIVFFPVVVNVLDGLAGIDRDMLNLARLMGGKPLRVFMLVKLPACVGPLFSGLKIGATYAVTGAVIGEWTASAQQGLGTYLLSANARMDTAGVYAAMILLTSIGVGSFLIVLGLERIATPWRSRTKAPRYLR</sequence>
<dbReference type="AlphaFoldDB" id="A0A095TE16"/>
<comment type="similarity">
    <text evidence="8">Belongs to the binding-protein-dependent transport system permease family.</text>
</comment>
<organism evidence="10 11">
    <name type="scientific">Tatumella morbirosei</name>
    <dbReference type="NCBI Taxonomy" id="642227"/>
    <lineage>
        <taxon>Bacteria</taxon>
        <taxon>Pseudomonadati</taxon>
        <taxon>Pseudomonadota</taxon>
        <taxon>Gammaproteobacteria</taxon>
        <taxon>Enterobacterales</taxon>
        <taxon>Erwiniaceae</taxon>
        <taxon>Tatumella</taxon>
    </lineage>
</organism>
<dbReference type="GO" id="GO:0055085">
    <property type="term" value="P:transmembrane transport"/>
    <property type="evidence" value="ECO:0007669"/>
    <property type="project" value="InterPro"/>
</dbReference>
<comment type="subcellular location">
    <subcellularLocation>
        <location evidence="1">Cell inner membrane</location>
        <topology evidence="1">Multi-pass membrane protein</topology>
    </subcellularLocation>
    <subcellularLocation>
        <location evidence="8">Cell membrane</location>
        <topology evidence="8">Multi-pass membrane protein</topology>
    </subcellularLocation>
</comment>
<accession>A0A095TE16</accession>
<dbReference type="eggNOG" id="COG0600">
    <property type="taxonomic scope" value="Bacteria"/>
</dbReference>
<keyword evidence="4" id="KW-0997">Cell inner membrane</keyword>
<dbReference type="RefSeq" id="WP_038018108.1">
    <property type="nucleotide sequence ID" value="NZ_JPKR02000004.1"/>
</dbReference>
<dbReference type="CDD" id="cd06261">
    <property type="entry name" value="TM_PBP2"/>
    <property type="match status" value="1"/>
</dbReference>
<dbReference type="Gene3D" id="1.10.3720.10">
    <property type="entry name" value="MetI-like"/>
    <property type="match status" value="1"/>
</dbReference>
<keyword evidence="6 8" id="KW-1133">Transmembrane helix</keyword>
<evidence type="ECO:0000256" key="5">
    <source>
        <dbReference type="ARBA" id="ARBA00022692"/>
    </source>
</evidence>
<proteinExistence type="inferred from homology"/>
<dbReference type="EMBL" id="JPKR02000004">
    <property type="protein sequence ID" value="KGD74952.1"/>
    <property type="molecule type" value="Genomic_DNA"/>
</dbReference>
<feature type="transmembrane region" description="Helical" evidence="8">
    <location>
        <begin position="69"/>
        <end position="87"/>
    </location>
</feature>
<evidence type="ECO:0000256" key="1">
    <source>
        <dbReference type="ARBA" id="ARBA00004429"/>
    </source>
</evidence>
<dbReference type="SUPFAM" id="SSF161098">
    <property type="entry name" value="MetI-like"/>
    <property type="match status" value="1"/>
</dbReference>
<feature type="transmembrane region" description="Helical" evidence="8">
    <location>
        <begin position="222"/>
        <end position="245"/>
    </location>
</feature>
<comment type="caution">
    <text evidence="10">The sequence shown here is derived from an EMBL/GenBank/DDBJ whole genome shotgun (WGS) entry which is preliminary data.</text>
</comment>
<evidence type="ECO:0000256" key="2">
    <source>
        <dbReference type="ARBA" id="ARBA00022448"/>
    </source>
</evidence>
<evidence type="ECO:0000313" key="10">
    <source>
        <dbReference type="EMBL" id="KGD74952.1"/>
    </source>
</evidence>
<dbReference type="PANTHER" id="PTHR30151">
    <property type="entry name" value="ALKANE SULFONATE ABC TRANSPORTER-RELATED, MEMBRANE SUBUNIT"/>
    <property type="match status" value="1"/>
</dbReference>
<keyword evidence="5 8" id="KW-0812">Transmembrane</keyword>